<keyword evidence="12" id="KW-0175">Coiled coil</keyword>
<evidence type="ECO:0000256" key="4">
    <source>
        <dbReference type="ARBA" id="ARBA00022737"/>
    </source>
</evidence>
<evidence type="ECO:0000256" key="11">
    <source>
        <dbReference type="PROSITE-ProRule" id="PRU00042"/>
    </source>
</evidence>
<dbReference type="PROSITE" id="PS50157">
    <property type="entry name" value="ZINC_FINGER_C2H2_2"/>
    <property type="match status" value="6"/>
</dbReference>
<evidence type="ECO:0000256" key="2">
    <source>
        <dbReference type="ARBA" id="ARBA00006991"/>
    </source>
</evidence>
<dbReference type="SUPFAM" id="SSF57667">
    <property type="entry name" value="beta-beta-alpha zinc fingers"/>
    <property type="match status" value="4"/>
</dbReference>
<accession>A0AA35W511</accession>
<evidence type="ECO:0000256" key="12">
    <source>
        <dbReference type="SAM" id="Coils"/>
    </source>
</evidence>
<dbReference type="InterPro" id="IPR013087">
    <property type="entry name" value="Znf_C2H2_type"/>
</dbReference>
<reference evidence="16" key="1">
    <citation type="submission" date="2023-03" db="EMBL/GenBank/DDBJ databases">
        <authorList>
            <person name="Steffen K."/>
            <person name="Cardenas P."/>
        </authorList>
    </citation>
    <scope>NUCLEOTIDE SEQUENCE</scope>
</reference>
<comment type="subcellular location">
    <subcellularLocation>
        <location evidence="1">Nucleus</location>
    </subcellularLocation>
</comment>
<keyword evidence="6" id="KW-0862">Zinc</keyword>
<feature type="non-terminal residue" evidence="16">
    <location>
        <position position="1"/>
    </location>
</feature>
<protein>
    <submittedName>
        <fullName evidence="16">Zinc finger protein 22</fullName>
    </submittedName>
</protein>
<dbReference type="SMART" id="SM00355">
    <property type="entry name" value="ZnF_C2H2"/>
    <property type="match status" value="7"/>
</dbReference>
<feature type="region of interest" description="Disordered" evidence="13">
    <location>
        <begin position="345"/>
        <end position="364"/>
    </location>
</feature>
<feature type="region of interest" description="Disordered" evidence="13">
    <location>
        <begin position="285"/>
        <end position="321"/>
    </location>
</feature>
<dbReference type="Proteomes" id="UP001174909">
    <property type="component" value="Unassembled WGS sequence"/>
</dbReference>
<feature type="domain" description="C2H2-type" evidence="15">
    <location>
        <begin position="941"/>
        <end position="968"/>
    </location>
</feature>
<gene>
    <name evidence="16" type="ORF">GBAR_LOCUS5752</name>
</gene>
<sequence length="1027" mass="110877">FSLSLLPLFLLLLSLSLQAMATIPQLILVSQKDNSLPAMPDRVSSITLEAEKLQKDLESLRNETQQYLEEKHRDNTEYLPTIRNAIAFLPASTRVEQIPLFGWKQQMEISSAPSFSSVFSMFKRICDFPDSSLLEHLVRLFGSQHIQTKLVAYIEKLRAFRSRTKVSDFTKACTLDSSLPLEFSILTIKLGREWHRSTLEDIEQLRQSMVQKALLTSYGIRLLQVEWEQGLLHWCVPSRALQSLVGSLDSEFLQENHVELLSINGTHLQSAGVSNLASFGSTLATSAESSPTSSSASQTRSGTMSLLPPSPPSATAGQTGTPLSLQDQLTMAGAQVVQFKPVPGVGTEAKQMPSPTLLSHSNTHSSQPTAVQIIHPQAVPSGNGASGISMGRFAAVSVVQHPGNQQIQIIHPQVIQPGTLPGAKHVIQHPQVIFQQGKPTGDIKPPVSVPERKPSLTQDGYMVMQGGPNNSLVLVPNYVMVNASGTRHKLASLSSPPYSSSIPGSSPATTILSPASLDKKPVGITSQGIATLLQPGQPASPLFTATQRGLSAMNPTLPVTASASPIFTLAPGHGKAYENPIVSIPNPAVSVPNPAATSSPSLGTVSGMGMEGSILFDPTTGRHTAQMKSLNHVCGICGNGYMWASSLKRHMHTHMGEGVEQPTELAHPPPVLQEPPAKMSKLIECQICNQSLESPAAYTRHLRLHMKMHRRKAIVRESESGEGRYSEDGNTEPQEPRENGGHGQREEEKTEEGEGEGREGEMDSEGTGRAPKRKGEDGCSSSSAGSEHSSDSTSETEEGIDTAEPPQGSSPSNLPVKTEGSLQEPSMGTSQDSASLPNAMAISSSGIPFNQLLQYVGNKESGEGVSETGTGMDPDSSQSVGRRFRCDECGRYLSSQAALSGHQQCMHNKQKPHVCHICNKGFFQSHSLTVHLRSHSGEKPYSCIVCNKSFSQRSSLNIHIRTHSGERPYQCPYCSRGFSDSSTLAKHRRTHTGERPYQCRECGASFSQSGNLWRHMKQVHPGAAVTT</sequence>
<dbReference type="PANTHER" id="PTHR16515">
    <property type="entry name" value="PR DOMAIN ZINC FINGER PROTEIN"/>
    <property type="match status" value="1"/>
</dbReference>
<dbReference type="GO" id="GO:0042802">
    <property type="term" value="F:identical protein binding"/>
    <property type="evidence" value="ECO:0007669"/>
    <property type="project" value="UniProtKB-ARBA"/>
</dbReference>
<dbReference type="PROSITE" id="PS00028">
    <property type="entry name" value="ZINC_FINGER_C2H2_1"/>
    <property type="match status" value="7"/>
</dbReference>
<dbReference type="FunFam" id="3.30.160.60:FF:002343">
    <property type="entry name" value="Zinc finger protein 33A"/>
    <property type="match status" value="1"/>
</dbReference>
<dbReference type="PANTHER" id="PTHR16515:SF49">
    <property type="entry name" value="GASTRULA ZINC FINGER PROTEIN XLCGF49.1-LIKE-RELATED"/>
    <property type="match status" value="1"/>
</dbReference>
<evidence type="ECO:0000313" key="17">
    <source>
        <dbReference type="Proteomes" id="UP001174909"/>
    </source>
</evidence>
<dbReference type="FunFam" id="3.30.160.60:FF:001506">
    <property type="entry name" value="Zinc finger protein"/>
    <property type="match status" value="1"/>
</dbReference>
<keyword evidence="7" id="KW-0805">Transcription regulation</keyword>
<dbReference type="EMBL" id="CASHTH010000842">
    <property type="protein sequence ID" value="CAI8008393.1"/>
    <property type="molecule type" value="Genomic_DNA"/>
</dbReference>
<evidence type="ECO:0000256" key="9">
    <source>
        <dbReference type="ARBA" id="ARBA00023163"/>
    </source>
</evidence>
<keyword evidence="14" id="KW-0732">Signal</keyword>
<feature type="coiled-coil region" evidence="12">
    <location>
        <begin position="43"/>
        <end position="77"/>
    </location>
</feature>
<dbReference type="GO" id="GO:0005634">
    <property type="term" value="C:nucleus"/>
    <property type="evidence" value="ECO:0007669"/>
    <property type="project" value="UniProtKB-SubCell"/>
</dbReference>
<feature type="domain" description="C2H2-type" evidence="15">
    <location>
        <begin position="969"/>
        <end position="996"/>
    </location>
</feature>
<proteinExistence type="inferred from homology"/>
<evidence type="ECO:0000313" key="16">
    <source>
        <dbReference type="EMBL" id="CAI8008393.1"/>
    </source>
</evidence>
<organism evidence="16 17">
    <name type="scientific">Geodia barretti</name>
    <name type="common">Barrett's horny sponge</name>
    <dbReference type="NCBI Taxonomy" id="519541"/>
    <lineage>
        <taxon>Eukaryota</taxon>
        <taxon>Metazoa</taxon>
        <taxon>Porifera</taxon>
        <taxon>Demospongiae</taxon>
        <taxon>Heteroscleromorpha</taxon>
        <taxon>Tetractinellida</taxon>
        <taxon>Astrophorina</taxon>
        <taxon>Geodiidae</taxon>
        <taxon>Geodia</taxon>
    </lineage>
</organism>
<feature type="region of interest" description="Disordered" evidence="13">
    <location>
        <begin position="714"/>
        <end position="836"/>
    </location>
</feature>
<keyword evidence="3" id="KW-0479">Metal-binding</keyword>
<dbReference type="InterPro" id="IPR036236">
    <property type="entry name" value="Znf_C2H2_sf"/>
</dbReference>
<evidence type="ECO:0000256" key="5">
    <source>
        <dbReference type="ARBA" id="ARBA00022771"/>
    </source>
</evidence>
<feature type="compositionally biased region" description="Polar residues" evidence="13">
    <location>
        <begin position="807"/>
        <end position="836"/>
    </location>
</feature>
<evidence type="ECO:0000256" key="10">
    <source>
        <dbReference type="ARBA" id="ARBA00023242"/>
    </source>
</evidence>
<dbReference type="InterPro" id="IPR050331">
    <property type="entry name" value="Zinc_finger"/>
</dbReference>
<evidence type="ECO:0000256" key="14">
    <source>
        <dbReference type="SAM" id="SignalP"/>
    </source>
</evidence>
<feature type="domain" description="C2H2-type" evidence="15">
    <location>
        <begin position="884"/>
        <end position="912"/>
    </location>
</feature>
<evidence type="ECO:0000256" key="3">
    <source>
        <dbReference type="ARBA" id="ARBA00022723"/>
    </source>
</evidence>
<comment type="caution">
    <text evidence="16">The sequence shown here is derived from an EMBL/GenBank/DDBJ whole genome shotgun (WGS) entry which is preliminary data.</text>
</comment>
<dbReference type="AlphaFoldDB" id="A0AA35W511"/>
<feature type="compositionally biased region" description="Low complexity" evidence="13">
    <location>
        <begin position="285"/>
        <end position="307"/>
    </location>
</feature>
<feature type="compositionally biased region" description="Polar residues" evidence="13">
    <location>
        <begin position="353"/>
        <end position="364"/>
    </location>
</feature>
<feature type="domain" description="C2H2-type" evidence="15">
    <location>
        <begin position="632"/>
        <end position="659"/>
    </location>
</feature>
<keyword evidence="8" id="KW-0238">DNA-binding</keyword>
<keyword evidence="10" id="KW-0539">Nucleus</keyword>
<feature type="compositionally biased region" description="Basic and acidic residues" evidence="13">
    <location>
        <begin position="734"/>
        <end position="748"/>
    </location>
</feature>
<evidence type="ECO:0000259" key="15">
    <source>
        <dbReference type="PROSITE" id="PS50157"/>
    </source>
</evidence>
<feature type="compositionally biased region" description="Basic and acidic residues" evidence="13">
    <location>
        <begin position="714"/>
        <end position="727"/>
    </location>
</feature>
<keyword evidence="4" id="KW-0677">Repeat</keyword>
<keyword evidence="5 11" id="KW-0863">Zinc-finger</keyword>
<dbReference type="Gene3D" id="3.30.160.60">
    <property type="entry name" value="Classic Zinc Finger"/>
    <property type="match status" value="5"/>
</dbReference>
<feature type="signal peptide" evidence="14">
    <location>
        <begin position="1"/>
        <end position="21"/>
    </location>
</feature>
<feature type="chain" id="PRO_5041388712" evidence="14">
    <location>
        <begin position="22"/>
        <end position="1027"/>
    </location>
</feature>
<feature type="domain" description="C2H2-type" evidence="15">
    <location>
        <begin position="913"/>
        <end position="940"/>
    </location>
</feature>
<feature type="compositionally biased region" description="Low complexity" evidence="13">
    <location>
        <begin position="778"/>
        <end position="793"/>
    </location>
</feature>
<dbReference type="GO" id="GO:0003677">
    <property type="term" value="F:DNA binding"/>
    <property type="evidence" value="ECO:0007669"/>
    <property type="project" value="UniProtKB-KW"/>
</dbReference>
<evidence type="ECO:0000256" key="6">
    <source>
        <dbReference type="ARBA" id="ARBA00022833"/>
    </source>
</evidence>
<dbReference type="GO" id="GO:0010468">
    <property type="term" value="P:regulation of gene expression"/>
    <property type="evidence" value="ECO:0007669"/>
    <property type="project" value="TreeGrafter"/>
</dbReference>
<comment type="similarity">
    <text evidence="2">Belongs to the krueppel C2H2-type zinc-finger protein family.</text>
</comment>
<dbReference type="FunFam" id="3.30.160.60:FF:000508">
    <property type="entry name" value="Myeloid zinc finger 1"/>
    <property type="match status" value="1"/>
</dbReference>
<name>A0AA35W511_GEOBA</name>
<dbReference type="GO" id="GO:0008270">
    <property type="term" value="F:zinc ion binding"/>
    <property type="evidence" value="ECO:0007669"/>
    <property type="project" value="UniProtKB-KW"/>
</dbReference>
<dbReference type="Pfam" id="PF00096">
    <property type="entry name" value="zf-C2H2"/>
    <property type="match status" value="4"/>
</dbReference>
<evidence type="ECO:0000256" key="1">
    <source>
        <dbReference type="ARBA" id="ARBA00004123"/>
    </source>
</evidence>
<feature type="region of interest" description="Disordered" evidence="13">
    <location>
        <begin position="861"/>
        <end position="880"/>
    </location>
</feature>
<feature type="domain" description="C2H2-type" evidence="15">
    <location>
        <begin position="997"/>
        <end position="1025"/>
    </location>
</feature>
<keyword evidence="9" id="KW-0804">Transcription</keyword>
<keyword evidence="17" id="KW-1185">Reference proteome</keyword>
<evidence type="ECO:0000256" key="7">
    <source>
        <dbReference type="ARBA" id="ARBA00023015"/>
    </source>
</evidence>
<evidence type="ECO:0000256" key="13">
    <source>
        <dbReference type="SAM" id="MobiDB-lite"/>
    </source>
</evidence>
<dbReference type="FunFam" id="3.30.160.60:FF:000870">
    <property type="entry name" value="zinc finger protein 197 isoform X1"/>
    <property type="match status" value="1"/>
</dbReference>
<evidence type="ECO:0000256" key="8">
    <source>
        <dbReference type="ARBA" id="ARBA00023125"/>
    </source>
</evidence>